<keyword evidence="17" id="KW-1185">Reference proteome</keyword>
<dbReference type="SMART" id="SM00487">
    <property type="entry name" value="DEXDc"/>
    <property type="match status" value="1"/>
</dbReference>
<dbReference type="PANTHER" id="PTHR47964:SF1">
    <property type="entry name" value="ATP-DEPENDENT DNA HELICASE HOMOLOG RECG, CHLOROPLASTIC"/>
    <property type="match status" value="1"/>
</dbReference>
<dbReference type="InterPro" id="IPR014001">
    <property type="entry name" value="Helicase_ATP-bd"/>
</dbReference>
<dbReference type="Pfam" id="PF03461">
    <property type="entry name" value="TRCF"/>
    <property type="match status" value="1"/>
</dbReference>
<evidence type="ECO:0000256" key="4">
    <source>
        <dbReference type="ARBA" id="ARBA00022763"/>
    </source>
</evidence>
<evidence type="ECO:0000313" key="16">
    <source>
        <dbReference type="EMBL" id="PHU36429.1"/>
    </source>
</evidence>
<evidence type="ECO:0000259" key="15">
    <source>
        <dbReference type="PROSITE" id="PS51194"/>
    </source>
</evidence>
<keyword evidence="8 13" id="KW-0238">DNA-binding</keyword>
<dbReference type="Gene3D" id="3.30.2060.10">
    <property type="entry name" value="Penicillin-binding protein 1b domain"/>
    <property type="match status" value="1"/>
</dbReference>
<reference evidence="16 17" key="1">
    <citation type="submission" date="2017-10" db="EMBL/GenBank/DDBJ databases">
        <title>Resolving the taxonomy of Roseburia spp., Eubacterium rectale and Agathobacter spp. through phylogenomic analysis.</title>
        <authorList>
            <person name="Sheridan P.O."/>
            <person name="Walker A.W."/>
            <person name="Duncan S.H."/>
            <person name="Scott K.P."/>
            <person name="Toole P.W.O."/>
            <person name="Luis P."/>
            <person name="Flint H.J."/>
        </authorList>
    </citation>
    <scope>NUCLEOTIDE SEQUENCE [LARGE SCALE GENOMIC DNA]</scope>
    <source>
        <strain evidence="16 17">JK623</strain>
    </source>
</reference>
<dbReference type="PROSITE" id="PS51192">
    <property type="entry name" value="HELICASE_ATP_BIND_1"/>
    <property type="match status" value="1"/>
</dbReference>
<evidence type="ECO:0000256" key="8">
    <source>
        <dbReference type="ARBA" id="ARBA00023125"/>
    </source>
</evidence>
<dbReference type="SMART" id="SM01058">
    <property type="entry name" value="CarD_TRCF"/>
    <property type="match status" value="1"/>
</dbReference>
<dbReference type="PROSITE" id="PS51194">
    <property type="entry name" value="HELICASE_CTER"/>
    <property type="match status" value="1"/>
</dbReference>
<keyword evidence="5 13" id="KW-0378">Hydrolase</keyword>
<evidence type="ECO:0000256" key="10">
    <source>
        <dbReference type="ARBA" id="ARBA00061104"/>
    </source>
</evidence>
<accession>A0A2G3DZM3</accession>
<dbReference type="EC" id="3.6.4.-" evidence="13"/>
<dbReference type="SUPFAM" id="SSF141259">
    <property type="entry name" value="CarD-like"/>
    <property type="match status" value="1"/>
</dbReference>
<dbReference type="Pfam" id="PF00271">
    <property type="entry name" value="Helicase_C"/>
    <property type="match status" value="1"/>
</dbReference>
<dbReference type="InterPro" id="IPR005118">
    <property type="entry name" value="TRCF_C"/>
</dbReference>
<evidence type="ECO:0000313" key="17">
    <source>
        <dbReference type="Proteomes" id="UP000224563"/>
    </source>
</evidence>
<dbReference type="SMART" id="SM00490">
    <property type="entry name" value="HELICc"/>
    <property type="match status" value="1"/>
</dbReference>
<dbReference type="GO" id="GO:0000716">
    <property type="term" value="P:transcription-coupled nucleotide-excision repair, DNA damage recognition"/>
    <property type="evidence" value="ECO:0007669"/>
    <property type="project" value="UniProtKB-UniRule"/>
</dbReference>
<gene>
    <name evidence="13 16" type="primary">mfd</name>
    <name evidence="16" type="ORF">CSX02_12675</name>
</gene>
<evidence type="ECO:0000256" key="1">
    <source>
        <dbReference type="ARBA" id="ARBA00004496"/>
    </source>
</evidence>
<dbReference type="InterPro" id="IPR004576">
    <property type="entry name" value="Mfd"/>
</dbReference>
<dbReference type="SMART" id="SM00982">
    <property type="entry name" value="TRCF"/>
    <property type="match status" value="1"/>
</dbReference>
<feature type="domain" description="Helicase C-terminal" evidence="15">
    <location>
        <begin position="811"/>
        <end position="977"/>
    </location>
</feature>
<protein>
    <recommendedName>
        <fullName evidence="12 13">Transcription-repair-coupling factor</fullName>
        <shortName evidence="13">TRCF</shortName>
        <ecNumber evidence="13">3.6.4.-</ecNumber>
    </recommendedName>
</protein>
<dbReference type="GO" id="GO:0003684">
    <property type="term" value="F:damaged DNA binding"/>
    <property type="evidence" value="ECO:0007669"/>
    <property type="project" value="InterPro"/>
</dbReference>
<keyword evidence="7 13" id="KW-0067">ATP-binding</keyword>
<dbReference type="Gene3D" id="3.40.50.11180">
    <property type="match status" value="1"/>
</dbReference>
<dbReference type="InterPro" id="IPR001650">
    <property type="entry name" value="Helicase_C-like"/>
</dbReference>
<dbReference type="Proteomes" id="UP000224563">
    <property type="component" value="Unassembled WGS sequence"/>
</dbReference>
<keyword evidence="9 13" id="KW-0234">DNA repair</keyword>
<feature type="domain" description="Helicase ATP-binding" evidence="14">
    <location>
        <begin position="641"/>
        <end position="802"/>
    </location>
</feature>
<dbReference type="InterPro" id="IPR003711">
    <property type="entry name" value="CarD-like/TRCF_RID"/>
</dbReference>
<comment type="caution">
    <text evidence="16">The sequence shown here is derived from an EMBL/GenBank/DDBJ whole genome shotgun (WGS) entry which is preliminary data.</text>
</comment>
<dbReference type="GO" id="GO:0006355">
    <property type="term" value="P:regulation of DNA-templated transcription"/>
    <property type="evidence" value="ECO:0007669"/>
    <property type="project" value="UniProtKB-UniRule"/>
</dbReference>
<evidence type="ECO:0000259" key="14">
    <source>
        <dbReference type="PROSITE" id="PS51192"/>
    </source>
</evidence>
<keyword evidence="2 13" id="KW-0963">Cytoplasm</keyword>
<evidence type="ECO:0000256" key="12">
    <source>
        <dbReference type="ARBA" id="ARBA00070128"/>
    </source>
</evidence>
<comment type="subcellular location">
    <subcellularLocation>
        <location evidence="1 13">Cytoplasm</location>
    </subcellularLocation>
</comment>
<dbReference type="GO" id="GO:0003678">
    <property type="term" value="F:DNA helicase activity"/>
    <property type="evidence" value="ECO:0007669"/>
    <property type="project" value="TreeGrafter"/>
</dbReference>
<dbReference type="SUPFAM" id="SSF143517">
    <property type="entry name" value="TRCF domain-like"/>
    <property type="match status" value="1"/>
</dbReference>
<evidence type="ECO:0000256" key="7">
    <source>
        <dbReference type="ARBA" id="ARBA00022840"/>
    </source>
</evidence>
<dbReference type="HAMAP" id="MF_00969">
    <property type="entry name" value="TRCF"/>
    <property type="match status" value="1"/>
</dbReference>
<keyword evidence="6" id="KW-0347">Helicase</keyword>
<evidence type="ECO:0000256" key="13">
    <source>
        <dbReference type="HAMAP-Rule" id="MF_00969"/>
    </source>
</evidence>
<organism evidence="16 17">
    <name type="scientific">Agathobacter ruminis</name>
    <dbReference type="NCBI Taxonomy" id="1712665"/>
    <lineage>
        <taxon>Bacteria</taxon>
        <taxon>Bacillati</taxon>
        <taxon>Bacillota</taxon>
        <taxon>Clostridia</taxon>
        <taxon>Lachnospirales</taxon>
        <taxon>Lachnospiraceae</taxon>
        <taxon>Agathobacter</taxon>
    </lineage>
</organism>
<dbReference type="CDD" id="cd17991">
    <property type="entry name" value="DEXHc_TRCF"/>
    <property type="match status" value="1"/>
</dbReference>
<dbReference type="Pfam" id="PF00270">
    <property type="entry name" value="DEAD"/>
    <property type="match status" value="1"/>
</dbReference>
<dbReference type="InterPro" id="IPR011545">
    <property type="entry name" value="DEAD/DEAH_box_helicase_dom"/>
</dbReference>
<comment type="function">
    <text evidence="13">Couples transcription and DNA repair by recognizing RNA polymerase (RNAP) stalled at DNA lesions. Mediates ATP-dependent release of RNAP and its truncated transcript from the DNA, and recruitment of nucleotide excision repair machinery to the damaged site.</text>
</comment>
<evidence type="ECO:0000256" key="9">
    <source>
        <dbReference type="ARBA" id="ARBA00023204"/>
    </source>
</evidence>
<reference evidence="16 17" key="2">
    <citation type="submission" date="2017-10" db="EMBL/GenBank/DDBJ databases">
        <authorList>
            <person name="Banno H."/>
            <person name="Chua N.-H."/>
        </authorList>
    </citation>
    <scope>NUCLEOTIDE SEQUENCE [LARGE SCALE GENOMIC DNA]</scope>
    <source>
        <strain evidence="16 17">JK623</strain>
    </source>
</reference>
<sequence length="1173" mass="133942">MRAFVEPILQMGQYPQLKKALSQKGLFPVTGCIDSQKSHLIYAAGNGRAHKLVVTFHEQRARELADELSFYDASTVFYPAKDVLFYQSDIRGNMLTSERIKALKMIEESKQITVVTTFDALMNTMAIDGFLNAILMLSVGQSVMLDEIQKTLVRMGYEKEYQVENMGQFAMRGGILDVYPLTEDNPIRIEFWGDEIDSIRTFDAESQKSITNLDDIMIYPASELVLTEEDLESGIEKIQEETERIYEQYRSEFKTEEAHRLRQHSEELIEEWRELSVYSGIDAYLSYFCERPSSLLQLFDAKDTTIFFDELARCIERGDSTETEFAESMKQRLALGYILPGQMRELYSCKETLARCMSFACISLAALDNKSHGFKLTGELDLHVKSISGYSSSFELLVKDIRQYSKNHYRMILMSNSRTRAKRLCEDLLNEGISAFYTEDYDHELPEGMVMVCRGSLSRGFEYPVLRFAIITESDIFGSQHAKKKKKRVRAYEGEAISSFSDLSVGDYVVHENHGLGVYQGIEKIEVDHTIKDYIKIQYAGSSNLYILATQLDLIQKYAGKDAKKPKLNKLGGQEWERTKSRVRGAVKEIAADLVRLYALRESNTGFVYGEDTPWQKEFEELFPYEETEDQLSAIADTKRDMESTKIMDRLICGDVGYGKTEIAIRAAFKAAQEGKQVAYLAPTTILAQQVYNNFAERMKEFPVRVDLLCRFRSAAQQKQSIADLRKGQVDIIVGTHRLLSKDVVFKDLGLLIIDEEQRFGVAHKEKIKQMKTNVDVLTLTATPIPRTLHMSLIGIRDMSVLEEPPMDRLPIQTYVLEYNDELVREAILRELARDGQVYYVYNRVRDIADVAARIQSLVPDASVAYAHGQMKETELERIMYSFINGEIDVLVSTTIIETGMDISNVNTMIIHDADNMGLSQLYQLRGRIGRSNRTAYAFLMYRRNKFLKEVAEKRLAAIKEYSDLGSGFKIAMRDLEIRGAGNLLGAEQSGHMEAVGYDLYCKMLNEAVKVEKGIVPEERFETSIDIETDAYIPISYIANEYQKLDIYKRIAGVETQEESEEMTEELIDRFGDPPNAVMNLLRIACLKAQCHKAYIEDITQRGESVKITMYEKAQIDVAKIPELLEKFSGLKFVPDKQKPYFTYQIGVNSRESAKDILETLENMTCAFLNLVL</sequence>
<dbReference type="Pfam" id="PF02559">
    <property type="entry name" value="CarD_TRCF_RID"/>
    <property type="match status" value="1"/>
</dbReference>
<comment type="similarity">
    <text evidence="11 13">In the C-terminal section; belongs to the helicase family. RecG subfamily.</text>
</comment>
<dbReference type="EMBL" id="PDYG01000134">
    <property type="protein sequence ID" value="PHU36429.1"/>
    <property type="molecule type" value="Genomic_DNA"/>
</dbReference>
<evidence type="ECO:0000256" key="6">
    <source>
        <dbReference type="ARBA" id="ARBA00022806"/>
    </source>
</evidence>
<name>A0A2G3DZM3_9FIRM</name>
<keyword evidence="4 13" id="KW-0227">DNA damage</keyword>
<dbReference type="Gene3D" id="3.90.1150.50">
    <property type="entry name" value="Transcription-repair-coupling factor, D7 domain"/>
    <property type="match status" value="1"/>
</dbReference>
<dbReference type="GO" id="GO:0005737">
    <property type="term" value="C:cytoplasm"/>
    <property type="evidence" value="ECO:0007669"/>
    <property type="project" value="UniProtKB-SubCell"/>
</dbReference>
<dbReference type="NCBIfam" id="TIGR00580">
    <property type="entry name" value="mfd"/>
    <property type="match status" value="1"/>
</dbReference>
<dbReference type="InterPro" id="IPR027417">
    <property type="entry name" value="P-loop_NTPase"/>
</dbReference>
<evidence type="ECO:0000256" key="3">
    <source>
        <dbReference type="ARBA" id="ARBA00022741"/>
    </source>
</evidence>
<dbReference type="GO" id="GO:0016787">
    <property type="term" value="F:hydrolase activity"/>
    <property type="evidence" value="ECO:0007669"/>
    <property type="project" value="UniProtKB-KW"/>
</dbReference>
<dbReference type="Pfam" id="PF17757">
    <property type="entry name" value="UvrB_inter"/>
    <property type="match status" value="1"/>
</dbReference>
<dbReference type="Gene3D" id="3.40.50.300">
    <property type="entry name" value="P-loop containing nucleotide triphosphate hydrolases"/>
    <property type="match status" value="2"/>
</dbReference>
<evidence type="ECO:0000256" key="5">
    <source>
        <dbReference type="ARBA" id="ARBA00022801"/>
    </source>
</evidence>
<dbReference type="FunFam" id="3.40.50.300:FF:000546">
    <property type="entry name" value="Transcription-repair-coupling factor"/>
    <property type="match status" value="1"/>
</dbReference>
<dbReference type="Gene3D" id="2.40.10.170">
    <property type="match status" value="1"/>
</dbReference>
<keyword evidence="3 13" id="KW-0547">Nucleotide-binding</keyword>
<dbReference type="InterPro" id="IPR041471">
    <property type="entry name" value="UvrB_inter"/>
</dbReference>
<dbReference type="GO" id="GO:0005524">
    <property type="term" value="F:ATP binding"/>
    <property type="evidence" value="ECO:0007669"/>
    <property type="project" value="UniProtKB-UniRule"/>
</dbReference>
<proteinExistence type="inferred from homology"/>
<dbReference type="AlphaFoldDB" id="A0A2G3DZM3"/>
<evidence type="ECO:0000256" key="11">
    <source>
        <dbReference type="ARBA" id="ARBA00061399"/>
    </source>
</evidence>
<dbReference type="SUPFAM" id="SSF52540">
    <property type="entry name" value="P-loop containing nucleoside triphosphate hydrolases"/>
    <property type="match status" value="3"/>
</dbReference>
<evidence type="ECO:0000256" key="2">
    <source>
        <dbReference type="ARBA" id="ARBA00022490"/>
    </source>
</evidence>
<comment type="similarity">
    <text evidence="10 13">In the N-terminal section; belongs to the UvrB family.</text>
</comment>
<dbReference type="InterPro" id="IPR037235">
    <property type="entry name" value="TRCF-like_C_D7"/>
</dbReference>
<dbReference type="InterPro" id="IPR047112">
    <property type="entry name" value="RecG/Mfd"/>
</dbReference>
<dbReference type="InterPro" id="IPR036101">
    <property type="entry name" value="CarD-like/TRCF_RID_sf"/>
</dbReference>
<dbReference type="RefSeq" id="WP_099386951.1">
    <property type="nucleotide sequence ID" value="NZ_JANSWH010000101.1"/>
</dbReference>
<dbReference type="PANTHER" id="PTHR47964">
    <property type="entry name" value="ATP-DEPENDENT DNA HELICASE HOMOLOG RECG, CHLOROPLASTIC"/>
    <property type="match status" value="1"/>
</dbReference>